<dbReference type="InterPro" id="IPR002696">
    <property type="entry name" value="Membr_insert_effic_factor_YidD"/>
</dbReference>
<dbReference type="GO" id="GO:0005886">
    <property type="term" value="C:plasma membrane"/>
    <property type="evidence" value="ECO:0007669"/>
    <property type="project" value="UniProtKB-SubCell"/>
</dbReference>
<proteinExistence type="inferred from homology"/>
<evidence type="ECO:0000256" key="1">
    <source>
        <dbReference type="HAMAP-Rule" id="MF_00386"/>
    </source>
</evidence>
<accession>A0A5B8XR06</accession>
<dbReference type="Proteomes" id="UP000321595">
    <property type="component" value="Chromosome"/>
</dbReference>
<comment type="similarity">
    <text evidence="1">Belongs to the UPF0161 family.</text>
</comment>
<sequence length="113" mass="12575">MLLHKRPGGPVCEQHEDAQKAQAWAQQNQKLVPIDQLDGPKPGPISKAGMLAVRFYQRFISPMLPPSCRFTPSCSQYTLIAIQRYGLLRGSWMGAKRIGRCHPLHPGGFDPVP</sequence>
<dbReference type="PANTHER" id="PTHR33383">
    <property type="entry name" value="MEMBRANE PROTEIN INSERTION EFFICIENCY FACTOR-RELATED"/>
    <property type="match status" value="1"/>
</dbReference>
<comment type="function">
    <text evidence="1">Could be involved in insertion of integral membrane proteins into the membrane.</text>
</comment>
<evidence type="ECO:0000313" key="3">
    <source>
        <dbReference type="Proteomes" id="UP000321595"/>
    </source>
</evidence>
<dbReference type="NCBIfam" id="TIGR00278">
    <property type="entry name" value="membrane protein insertion efficiency factor YidD"/>
    <property type="match status" value="1"/>
</dbReference>
<keyword evidence="1" id="KW-0472">Membrane</keyword>
<dbReference type="PANTHER" id="PTHR33383:SF1">
    <property type="entry name" value="MEMBRANE PROTEIN INSERTION EFFICIENCY FACTOR-RELATED"/>
    <property type="match status" value="1"/>
</dbReference>
<keyword evidence="3" id="KW-1185">Reference proteome</keyword>
<comment type="subcellular location">
    <subcellularLocation>
        <location evidence="1">Cell membrane</location>
        <topology evidence="1">Peripheral membrane protein</topology>
        <orientation evidence="1">Cytoplasmic side</orientation>
    </subcellularLocation>
</comment>
<dbReference type="HAMAP" id="MF_00386">
    <property type="entry name" value="UPF0161_YidD"/>
    <property type="match status" value="1"/>
</dbReference>
<keyword evidence="1" id="KW-1003">Cell membrane</keyword>
<protein>
    <recommendedName>
        <fullName evidence="1">Putative membrane protein insertion efficiency factor</fullName>
    </recommendedName>
</protein>
<dbReference type="OrthoDB" id="9801753at2"/>
<dbReference type="KEGG" id="bbae:FRD01_12155"/>
<evidence type="ECO:0000313" key="2">
    <source>
        <dbReference type="EMBL" id="QED27975.1"/>
    </source>
</evidence>
<dbReference type="SMART" id="SM01234">
    <property type="entry name" value="Haemolytic"/>
    <property type="match status" value="1"/>
</dbReference>
<name>A0A5B8XR06_9DELT</name>
<reference evidence="2 3" key="1">
    <citation type="submission" date="2019-08" db="EMBL/GenBank/DDBJ databases">
        <authorList>
            <person name="Liang Q."/>
        </authorList>
    </citation>
    <scope>NUCLEOTIDE SEQUENCE [LARGE SCALE GENOMIC DNA]</scope>
    <source>
        <strain evidence="2 3">V1718</strain>
    </source>
</reference>
<dbReference type="AlphaFoldDB" id="A0A5B8XR06"/>
<dbReference type="Pfam" id="PF01809">
    <property type="entry name" value="YidD"/>
    <property type="match status" value="1"/>
</dbReference>
<dbReference type="EMBL" id="CP042467">
    <property type="protein sequence ID" value="QED27975.1"/>
    <property type="molecule type" value="Genomic_DNA"/>
</dbReference>
<organism evidence="2 3">
    <name type="scientific">Microvenator marinus</name>
    <dbReference type="NCBI Taxonomy" id="2600177"/>
    <lineage>
        <taxon>Bacteria</taxon>
        <taxon>Deltaproteobacteria</taxon>
        <taxon>Bradymonadales</taxon>
        <taxon>Microvenatoraceae</taxon>
        <taxon>Microvenator</taxon>
    </lineage>
</organism>
<gene>
    <name evidence="2" type="primary">yidD</name>
    <name evidence="2" type="ORF">FRD01_12155</name>
</gene>